<dbReference type="PANTHER" id="PTHR21013:SF10">
    <property type="entry name" value="ATP SYNTHASE MITOCHONDRIAL F1 COMPLEX ASSEMBLY FACTOR 2"/>
    <property type="match status" value="1"/>
</dbReference>
<evidence type="ECO:0000313" key="5">
    <source>
        <dbReference type="Proteomes" id="UP000483078"/>
    </source>
</evidence>
<keyword evidence="3" id="KW-0143">Chaperone</keyword>
<dbReference type="SUPFAM" id="SSF160909">
    <property type="entry name" value="ATP12-like"/>
    <property type="match status" value="1"/>
</dbReference>
<reference evidence="4 5" key="1">
    <citation type="submission" date="2019-06" db="EMBL/GenBank/DDBJ databases">
        <title>Enrichment of Autotrophic Halophilic Microorganisms from Red Sea Brine Pool Using Microbial Electrosynthesis System.</title>
        <authorList>
            <person name="Alqahtani M.F."/>
            <person name="Bajracharya S."/>
            <person name="Katuri K.P."/>
            <person name="Ali M."/>
            <person name="Saikaly P.E."/>
        </authorList>
    </citation>
    <scope>NUCLEOTIDE SEQUENCE [LARGE SCALE GENOMIC DNA]</scope>
    <source>
        <strain evidence="4">MES6</strain>
    </source>
</reference>
<dbReference type="PANTHER" id="PTHR21013">
    <property type="entry name" value="ATP SYNTHASE MITOCHONDRIAL F1 COMPLEX ASSEMBLY FACTOR 2/ATP12 PROTEIN, MITOCHONDRIAL PRECURSOR"/>
    <property type="match status" value="1"/>
</dbReference>
<dbReference type="Proteomes" id="UP000483078">
    <property type="component" value="Unassembled WGS sequence"/>
</dbReference>
<dbReference type="Gene3D" id="3.30.2180.10">
    <property type="entry name" value="ATP12-like"/>
    <property type="match status" value="1"/>
</dbReference>
<dbReference type="Pfam" id="PF07542">
    <property type="entry name" value="ATP12"/>
    <property type="match status" value="1"/>
</dbReference>
<evidence type="ECO:0000256" key="2">
    <source>
        <dbReference type="ARBA" id="ARBA00022946"/>
    </source>
</evidence>
<dbReference type="InterPro" id="IPR011419">
    <property type="entry name" value="ATP12_ATP_synth-F1-assembly"/>
</dbReference>
<gene>
    <name evidence="4" type="ORF">FH759_04595</name>
</gene>
<name>A0A7C9HAB3_9RHOB</name>
<comment type="caution">
    <text evidence="4">The sequence shown here is derived from an EMBL/GenBank/DDBJ whole genome shotgun (WGS) entry which is preliminary data.</text>
</comment>
<protein>
    <submittedName>
        <fullName evidence="4">ATPase</fullName>
    </submittedName>
</protein>
<dbReference type="EMBL" id="VENJ01000005">
    <property type="protein sequence ID" value="MTJ03964.1"/>
    <property type="molecule type" value="Genomic_DNA"/>
</dbReference>
<evidence type="ECO:0000256" key="1">
    <source>
        <dbReference type="ARBA" id="ARBA00008231"/>
    </source>
</evidence>
<dbReference type="InterPro" id="IPR023335">
    <property type="entry name" value="ATP12_ortho_dom_sf"/>
</dbReference>
<keyword evidence="2" id="KW-0809">Transit peptide</keyword>
<dbReference type="RefSeq" id="WP_273248542.1">
    <property type="nucleotide sequence ID" value="NZ_VENJ01000005.1"/>
</dbReference>
<evidence type="ECO:0000256" key="3">
    <source>
        <dbReference type="ARBA" id="ARBA00023186"/>
    </source>
</evidence>
<dbReference type="GO" id="GO:0043461">
    <property type="term" value="P:proton-transporting ATP synthase complex assembly"/>
    <property type="evidence" value="ECO:0007669"/>
    <property type="project" value="InterPro"/>
</dbReference>
<accession>A0A7C9HAB3</accession>
<dbReference type="InterPro" id="IPR042272">
    <property type="entry name" value="ATP12_ATP_synth-F1-assembly_N"/>
</dbReference>
<sequence length="238" mass="26560">MSTWTAKRFWKVAEAAQEGDGYSVRLDGRPVKTPAKAPLIVPTHALAHEIAQEWDAQEETINPNAMPMTRSANAAIDKVAKQHAEVADMVADYGDTDLLCYRADAPEELCDRQQAEWAPYLEWARGTLGVQLVPVSGVMYAPQPEASLAQLRAMVHEMNAFELTAFHDLVGISGSLILGFAAARDLRPIDEIWASSRLDDIWQQEQWGQDAEAKEDAMRKRQAFVHAKVFFDLVRTPN</sequence>
<dbReference type="AlphaFoldDB" id="A0A7C9HAB3"/>
<dbReference type="Gene3D" id="1.10.3580.10">
    <property type="entry name" value="ATP12 ATPase"/>
    <property type="match status" value="1"/>
</dbReference>
<evidence type="ECO:0000313" key="4">
    <source>
        <dbReference type="EMBL" id="MTJ03964.1"/>
    </source>
</evidence>
<organism evidence="4 5">
    <name type="scientific">Sediminimonas qiaohouensis</name>
    <dbReference type="NCBI Taxonomy" id="552061"/>
    <lineage>
        <taxon>Bacteria</taxon>
        <taxon>Pseudomonadati</taxon>
        <taxon>Pseudomonadota</taxon>
        <taxon>Alphaproteobacteria</taxon>
        <taxon>Rhodobacterales</taxon>
        <taxon>Roseobacteraceae</taxon>
        <taxon>Sediminimonas</taxon>
    </lineage>
</organism>
<comment type="similarity">
    <text evidence="1">Belongs to the ATP12 family.</text>
</comment>
<proteinExistence type="inferred from homology"/>